<evidence type="ECO:0000313" key="2">
    <source>
        <dbReference type="Proteomes" id="UP000515154"/>
    </source>
</evidence>
<feature type="domain" description="Galaxin-like repeats" evidence="1">
    <location>
        <begin position="49"/>
        <end position="121"/>
    </location>
</feature>
<dbReference type="InterPro" id="IPR056601">
    <property type="entry name" value="Galaxin_dom"/>
</dbReference>
<reference evidence="3" key="1">
    <citation type="submission" date="2025-08" db="UniProtKB">
        <authorList>
            <consortium name="RefSeq"/>
        </authorList>
    </citation>
    <scope>IDENTIFICATION</scope>
</reference>
<dbReference type="Proteomes" id="UP000515154">
    <property type="component" value="Linkage group LG8"/>
</dbReference>
<protein>
    <submittedName>
        <fullName evidence="3">Galaxin-like</fullName>
    </submittedName>
</protein>
<accession>A0A6P7SN15</accession>
<dbReference type="AlphaFoldDB" id="A0A6P7SN15"/>
<evidence type="ECO:0000313" key="3">
    <source>
        <dbReference type="RefSeq" id="XP_029639690.2"/>
    </source>
</evidence>
<dbReference type="RefSeq" id="XP_029639690.2">
    <property type="nucleotide sequence ID" value="XM_029783830.2"/>
</dbReference>
<dbReference type="InterPro" id="IPR055284">
    <property type="entry name" value="Galaxin-like"/>
</dbReference>
<keyword evidence="2" id="KW-1185">Reference proteome</keyword>
<proteinExistence type="predicted"/>
<evidence type="ECO:0000259" key="1">
    <source>
        <dbReference type="Pfam" id="PF24748"/>
    </source>
</evidence>
<name>A0A6P7SN15_9MOLL</name>
<organism evidence="2 3">
    <name type="scientific">Octopus sinensis</name>
    <name type="common">East Asian common octopus</name>
    <dbReference type="NCBI Taxonomy" id="2607531"/>
    <lineage>
        <taxon>Eukaryota</taxon>
        <taxon>Metazoa</taxon>
        <taxon>Spiralia</taxon>
        <taxon>Lophotrochozoa</taxon>
        <taxon>Mollusca</taxon>
        <taxon>Cephalopoda</taxon>
        <taxon>Coleoidea</taxon>
        <taxon>Octopodiformes</taxon>
        <taxon>Octopoda</taxon>
        <taxon>Incirrata</taxon>
        <taxon>Octopodidae</taxon>
        <taxon>Octopus</taxon>
    </lineage>
</organism>
<dbReference type="KEGG" id="osn:115214800"/>
<dbReference type="Pfam" id="PF24748">
    <property type="entry name" value="Galaxin_repeat"/>
    <property type="match status" value="1"/>
</dbReference>
<sequence length="221" mass="23561">MFYSAFQSESGIEKRTGNIMSKLLITIATALLAIIGSTTAYHYPPPYYCNGQPFNVYNSICCGAQVTSITGFKDPACCGNVAFDRDEKLCCGGALVAKSATATGCCGATAIDLSLQECCAGTAIARLAKICCGGTAATRTSIYQVCCGATGMDKTKELCCNGAPKTIADTFKTGNNLTPNTFACCGNAIFRRSTNYCAFNQIQQRGNYAPWWPLVTHHHVW</sequence>
<gene>
    <name evidence="3" type="primary">LOC115214800</name>
</gene>
<dbReference type="PANTHER" id="PTHR34490:SF1">
    <property type="entry name" value="GALAXIN-LIKE"/>
    <property type="match status" value="1"/>
</dbReference>
<dbReference type="PANTHER" id="PTHR34490">
    <property type="entry name" value="PROTEIN CBG12054-RELATED"/>
    <property type="match status" value="1"/>
</dbReference>